<dbReference type="InterPro" id="IPR051487">
    <property type="entry name" value="Ser/Thr_Proteases_Immune/Dev"/>
</dbReference>
<evidence type="ECO:0000256" key="5">
    <source>
        <dbReference type="ARBA" id="ARBA00022801"/>
    </source>
</evidence>
<keyword evidence="6 10" id="KW-0720">Serine protease</keyword>
<evidence type="ECO:0000256" key="3">
    <source>
        <dbReference type="ARBA" id="ARBA00022670"/>
    </source>
</evidence>
<dbReference type="FunFam" id="2.40.10.10:FF:000146">
    <property type="entry name" value="Serine protease 53"/>
    <property type="match status" value="1"/>
</dbReference>
<dbReference type="VEuPathDB" id="VectorBase:LDEU005834"/>
<keyword evidence="14" id="KW-1185">Reference proteome</keyword>
<dbReference type="SMART" id="SM00020">
    <property type="entry name" value="Tryp_SPc"/>
    <property type="match status" value="1"/>
</dbReference>
<dbReference type="Proteomes" id="UP000288716">
    <property type="component" value="Unassembled WGS sequence"/>
</dbReference>
<dbReference type="InterPro" id="IPR043504">
    <property type="entry name" value="Peptidase_S1_PA_chymotrypsin"/>
</dbReference>
<gene>
    <name evidence="13" type="ORF">B4U80_11041</name>
</gene>
<evidence type="ECO:0000256" key="1">
    <source>
        <dbReference type="ARBA" id="ARBA00004613"/>
    </source>
</evidence>
<keyword evidence="4" id="KW-0732">Signal</keyword>
<feature type="compositionally biased region" description="Polar residues" evidence="11">
    <location>
        <begin position="19"/>
        <end position="29"/>
    </location>
</feature>
<evidence type="ECO:0000256" key="7">
    <source>
        <dbReference type="ARBA" id="ARBA00023145"/>
    </source>
</evidence>
<dbReference type="GO" id="GO:0004252">
    <property type="term" value="F:serine-type endopeptidase activity"/>
    <property type="evidence" value="ECO:0007669"/>
    <property type="project" value="InterPro"/>
</dbReference>
<evidence type="ECO:0000256" key="9">
    <source>
        <dbReference type="ARBA" id="ARBA00024195"/>
    </source>
</evidence>
<proteinExistence type="inferred from homology"/>
<keyword evidence="13" id="KW-0472">Membrane</keyword>
<comment type="subcellular location">
    <subcellularLocation>
        <location evidence="1">Secreted</location>
    </subcellularLocation>
</comment>
<dbReference type="CDD" id="cd00190">
    <property type="entry name" value="Tryp_SPc"/>
    <property type="match status" value="1"/>
</dbReference>
<dbReference type="PRINTS" id="PR00722">
    <property type="entry name" value="CHYMOTRYPSIN"/>
</dbReference>
<dbReference type="GO" id="GO:0005576">
    <property type="term" value="C:extracellular region"/>
    <property type="evidence" value="ECO:0007669"/>
    <property type="project" value="UniProtKB-SubCell"/>
</dbReference>
<dbReference type="AlphaFoldDB" id="A0A443SFB7"/>
<dbReference type="OrthoDB" id="10059102at2759"/>
<dbReference type="PROSITE" id="PS50240">
    <property type="entry name" value="TRYPSIN_DOM"/>
    <property type="match status" value="1"/>
</dbReference>
<evidence type="ECO:0000256" key="10">
    <source>
        <dbReference type="RuleBase" id="RU363034"/>
    </source>
</evidence>
<keyword evidence="8" id="KW-1015">Disulfide bond</keyword>
<dbReference type="InterPro" id="IPR033116">
    <property type="entry name" value="TRYPSIN_SER"/>
</dbReference>
<name>A0A443SFB7_9ACAR</name>
<evidence type="ECO:0000256" key="11">
    <source>
        <dbReference type="SAM" id="MobiDB-lite"/>
    </source>
</evidence>
<comment type="caution">
    <text evidence="13">The sequence shown here is derived from an EMBL/GenBank/DDBJ whole genome shotgun (WGS) entry which is preliminary data.</text>
</comment>
<accession>A0A443SFB7</accession>
<dbReference type="EMBL" id="NCKV01002959">
    <property type="protein sequence ID" value="RWS26206.1"/>
    <property type="molecule type" value="Genomic_DNA"/>
</dbReference>
<dbReference type="GO" id="GO:0006508">
    <property type="term" value="P:proteolysis"/>
    <property type="evidence" value="ECO:0007669"/>
    <property type="project" value="UniProtKB-KW"/>
</dbReference>
<dbReference type="InterPro" id="IPR001314">
    <property type="entry name" value="Peptidase_S1A"/>
</dbReference>
<dbReference type="InterPro" id="IPR001254">
    <property type="entry name" value="Trypsin_dom"/>
</dbReference>
<sequence length="326" mass="36080">MQCGISISDKKYKKPASSGKGSNGEQDSSGKFDYGQIYGQYGQGSGNPKDSDYYSNSDYTNSGYGKGGWRSGRRGHRRRKNKSRVGWRIIGGKLATEDQFPWQVTLNTYGQHFCGGSIITNKCVLTAAHCLEHSYKITVRAGTLDRYNERGKSYNVVKRIFHPKWNTKTSYADLMVVCVNPHITYQESIRAGMSGIGPVCLPPQGFSYHGTAKISGFGKASVNGEPTNQMFYITEKILSHRTCHRLYGKSEYPYDRKTMICAGKINGRTGTCQGDSGGPLVVLKNNHWYQYGIVSYGGDVCGKSPTVFTKVSAFSNWILEACNSCK</sequence>
<feature type="region of interest" description="Disordered" evidence="11">
    <location>
        <begin position="1"/>
        <end position="59"/>
    </location>
</feature>
<evidence type="ECO:0000313" key="14">
    <source>
        <dbReference type="Proteomes" id="UP000288716"/>
    </source>
</evidence>
<evidence type="ECO:0000313" key="13">
    <source>
        <dbReference type="EMBL" id="RWS26206.1"/>
    </source>
</evidence>
<dbReference type="InterPro" id="IPR009003">
    <property type="entry name" value="Peptidase_S1_PA"/>
</dbReference>
<keyword evidence="2" id="KW-0964">Secreted</keyword>
<reference evidence="13 14" key="1">
    <citation type="journal article" date="2018" name="Gigascience">
        <title>Genomes of trombidid mites reveal novel predicted allergens and laterally-transferred genes associated with secondary metabolism.</title>
        <authorList>
            <person name="Dong X."/>
            <person name="Chaisiri K."/>
            <person name="Xia D."/>
            <person name="Armstrong S.D."/>
            <person name="Fang Y."/>
            <person name="Donnelly M.J."/>
            <person name="Kadowaki T."/>
            <person name="McGarry J.W."/>
            <person name="Darby A.C."/>
            <person name="Makepeace B.L."/>
        </authorList>
    </citation>
    <scope>NUCLEOTIDE SEQUENCE [LARGE SCALE GENOMIC DNA]</scope>
    <source>
        <strain evidence="13">UoL-UT</strain>
    </source>
</reference>
<evidence type="ECO:0000256" key="4">
    <source>
        <dbReference type="ARBA" id="ARBA00022729"/>
    </source>
</evidence>
<evidence type="ECO:0000259" key="12">
    <source>
        <dbReference type="PROSITE" id="PS50240"/>
    </source>
</evidence>
<dbReference type="Pfam" id="PF00089">
    <property type="entry name" value="Trypsin"/>
    <property type="match status" value="1"/>
</dbReference>
<dbReference type="PROSITE" id="PS00135">
    <property type="entry name" value="TRYPSIN_SER"/>
    <property type="match status" value="1"/>
</dbReference>
<keyword evidence="13" id="KW-0812">Transmembrane</keyword>
<keyword evidence="5 10" id="KW-0378">Hydrolase</keyword>
<dbReference type="SUPFAM" id="SSF50494">
    <property type="entry name" value="Trypsin-like serine proteases"/>
    <property type="match status" value="1"/>
</dbReference>
<keyword evidence="7" id="KW-0865">Zymogen</keyword>
<dbReference type="InterPro" id="IPR018114">
    <property type="entry name" value="TRYPSIN_HIS"/>
</dbReference>
<evidence type="ECO:0000256" key="8">
    <source>
        <dbReference type="ARBA" id="ARBA00023157"/>
    </source>
</evidence>
<dbReference type="PROSITE" id="PS00134">
    <property type="entry name" value="TRYPSIN_HIS"/>
    <property type="match status" value="1"/>
</dbReference>
<evidence type="ECO:0000256" key="6">
    <source>
        <dbReference type="ARBA" id="ARBA00022825"/>
    </source>
</evidence>
<protein>
    <submittedName>
        <fullName evidence="13">Transmembrane protease serine 2-like protein</fullName>
    </submittedName>
</protein>
<feature type="domain" description="Peptidase S1" evidence="12">
    <location>
        <begin position="89"/>
        <end position="323"/>
    </location>
</feature>
<dbReference type="PANTHER" id="PTHR24256">
    <property type="entry name" value="TRYPTASE-RELATED"/>
    <property type="match status" value="1"/>
</dbReference>
<dbReference type="STRING" id="299467.A0A443SFB7"/>
<organism evidence="13 14">
    <name type="scientific">Leptotrombidium deliense</name>
    <dbReference type="NCBI Taxonomy" id="299467"/>
    <lineage>
        <taxon>Eukaryota</taxon>
        <taxon>Metazoa</taxon>
        <taxon>Ecdysozoa</taxon>
        <taxon>Arthropoda</taxon>
        <taxon>Chelicerata</taxon>
        <taxon>Arachnida</taxon>
        <taxon>Acari</taxon>
        <taxon>Acariformes</taxon>
        <taxon>Trombidiformes</taxon>
        <taxon>Prostigmata</taxon>
        <taxon>Anystina</taxon>
        <taxon>Parasitengona</taxon>
        <taxon>Trombiculoidea</taxon>
        <taxon>Trombiculidae</taxon>
        <taxon>Leptotrombidium</taxon>
    </lineage>
</organism>
<evidence type="ECO:0000256" key="2">
    <source>
        <dbReference type="ARBA" id="ARBA00022525"/>
    </source>
</evidence>
<keyword evidence="3 10" id="KW-0645">Protease</keyword>
<comment type="similarity">
    <text evidence="9">Belongs to the peptidase S1 family. CLIP subfamily.</text>
</comment>
<dbReference type="Gene3D" id="2.40.10.10">
    <property type="entry name" value="Trypsin-like serine proteases"/>
    <property type="match status" value="1"/>
</dbReference>